<evidence type="ECO:0000313" key="3">
    <source>
        <dbReference type="Proteomes" id="UP000664940"/>
    </source>
</evidence>
<accession>A0A834EIB1</accession>
<evidence type="ECO:0000256" key="1">
    <source>
        <dbReference type="SAM" id="MobiDB-lite"/>
    </source>
</evidence>
<feature type="compositionally biased region" description="Acidic residues" evidence="1">
    <location>
        <begin position="119"/>
        <end position="134"/>
    </location>
</feature>
<dbReference type="PANTHER" id="PTHR12845">
    <property type="entry name" value="GUANINE NUCLEOTIDE EXCHANGE FACTOR"/>
    <property type="match status" value="1"/>
</dbReference>
<dbReference type="InterPro" id="IPR047271">
    <property type="entry name" value="Ephexin-like"/>
</dbReference>
<protein>
    <submittedName>
        <fullName evidence="2">Neuronal guanine nucleotide exchange factor</fullName>
    </submittedName>
</protein>
<organism evidence="2 3">
    <name type="scientific">Phyllostomus discolor</name>
    <name type="common">pale spear-nosed bat</name>
    <dbReference type="NCBI Taxonomy" id="89673"/>
    <lineage>
        <taxon>Eukaryota</taxon>
        <taxon>Metazoa</taxon>
        <taxon>Chordata</taxon>
        <taxon>Craniata</taxon>
        <taxon>Vertebrata</taxon>
        <taxon>Euteleostomi</taxon>
        <taxon>Mammalia</taxon>
        <taxon>Eutheria</taxon>
        <taxon>Laurasiatheria</taxon>
        <taxon>Chiroptera</taxon>
        <taxon>Yangochiroptera</taxon>
        <taxon>Phyllostomidae</taxon>
        <taxon>Phyllostominae</taxon>
        <taxon>Phyllostomus</taxon>
    </lineage>
</organism>
<evidence type="ECO:0000313" key="2">
    <source>
        <dbReference type="EMBL" id="KAF6115267.1"/>
    </source>
</evidence>
<dbReference type="GO" id="GO:0005085">
    <property type="term" value="F:guanyl-nucleotide exchange factor activity"/>
    <property type="evidence" value="ECO:0007669"/>
    <property type="project" value="InterPro"/>
</dbReference>
<proteinExistence type="predicted"/>
<feature type="region of interest" description="Disordered" evidence="1">
    <location>
        <begin position="97"/>
        <end position="145"/>
    </location>
</feature>
<dbReference type="AlphaFoldDB" id="A0A834EIB1"/>
<feature type="region of interest" description="Disordered" evidence="1">
    <location>
        <begin position="14"/>
        <end position="55"/>
    </location>
</feature>
<comment type="caution">
    <text evidence="2">The sequence shown here is derived from an EMBL/GenBank/DDBJ whole genome shotgun (WGS) entry which is preliminary data.</text>
</comment>
<dbReference type="PANTHER" id="PTHR12845:SF8">
    <property type="entry name" value="EPHEXIN-1"/>
    <property type="match status" value="1"/>
</dbReference>
<dbReference type="Proteomes" id="UP000664940">
    <property type="component" value="Unassembled WGS sequence"/>
</dbReference>
<reference evidence="2 3" key="1">
    <citation type="journal article" date="2020" name="Nature">
        <title>Six reference-quality genomes reveal evolution of bat adaptations.</title>
        <authorList>
            <person name="Jebb D."/>
            <person name="Huang Z."/>
            <person name="Pippel M."/>
            <person name="Hughes G.M."/>
            <person name="Lavrichenko K."/>
            <person name="Devanna P."/>
            <person name="Winkler S."/>
            <person name="Jermiin L.S."/>
            <person name="Skirmuntt E.C."/>
            <person name="Katzourakis A."/>
            <person name="Burkitt-Gray L."/>
            <person name="Ray D.A."/>
            <person name="Sullivan K.A.M."/>
            <person name="Roscito J.G."/>
            <person name="Kirilenko B.M."/>
            <person name="Davalos L.M."/>
            <person name="Corthals A.P."/>
            <person name="Power M.L."/>
            <person name="Jones G."/>
            <person name="Ransome R.D."/>
            <person name="Dechmann D.K.N."/>
            <person name="Locatelli A.G."/>
            <person name="Puechmaille S.J."/>
            <person name="Fedrigo O."/>
            <person name="Jarvis E.D."/>
            <person name="Hiller M."/>
            <person name="Vernes S.C."/>
            <person name="Myers E.W."/>
            <person name="Teeling E.C."/>
        </authorList>
    </citation>
    <scope>NUCLEOTIDE SEQUENCE [LARGE SCALE GENOMIC DNA]</scope>
    <source>
        <strain evidence="2">Bat1K_MPI-CBG_1</strain>
    </source>
</reference>
<name>A0A834EIB1_9CHIR</name>
<dbReference type="EMBL" id="JABVXQ010000004">
    <property type="protein sequence ID" value="KAF6115267.1"/>
    <property type="molecule type" value="Genomic_DNA"/>
</dbReference>
<sequence length="196" mass="21221">MELLAAAFSAACAVDHDSSTSESDARDSATGHLPGSESSSTPGNGATPEECPALADSPTTLTEALQMIRPIPTDSWRNLIEQIGLLYQEYRDKSTLQEIETRRQQDAEVTDHGSQASEEAPEEEEEEEEEEQEEPASPPERKALPQICLLSNPHSRFNLWQDLPEIQSSGVLDILQPEEIKLQEVTAPGGGVLGGG</sequence>
<gene>
    <name evidence="2" type="ORF">HJG60_013799</name>
</gene>
<feature type="compositionally biased region" description="Basic and acidic residues" evidence="1">
    <location>
        <begin position="97"/>
        <end position="111"/>
    </location>
</feature>
<feature type="compositionally biased region" description="Basic and acidic residues" evidence="1">
    <location>
        <begin position="14"/>
        <end position="29"/>
    </location>
</feature>